<reference evidence="2 3" key="1">
    <citation type="submission" date="2017-07" db="EMBL/GenBank/DDBJ databases">
        <title>Draft whole genome sequences of clinical Proprionibacteriaceae strains.</title>
        <authorList>
            <person name="Bernier A.-M."/>
            <person name="Bernard K."/>
            <person name="Domingo M.-C."/>
        </authorList>
    </citation>
    <scope>NUCLEOTIDE SEQUENCE [LARGE SCALE GENOMIC DNA]</scope>
    <source>
        <strain evidence="2 3">NML 130396</strain>
    </source>
</reference>
<accession>A0A255HCT9</accession>
<gene>
    <name evidence="2" type="ORF">CGZ93_01490</name>
</gene>
<name>A0A255HCT9_9ACTN</name>
<dbReference type="InterPro" id="IPR004360">
    <property type="entry name" value="Glyas_Fos-R_dOase_dom"/>
</dbReference>
<dbReference type="PANTHER" id="PTHR33993">
    <property type="entry name" value="GLYOXALASE-RELATED"/>
    <property type="match status" value="1"/>
</dbReference>
<dbReference type="Pfam" id="PF00903">
    <property type="entry name" value="Glyoxalase"/>
    <property type="match status" value="2"/>
</dbReference>
<dbReference type="AlphaFoldDB" id="A0A255HCT9"/>
<comment type="caution">
    <text evidence="2">The sequence shown here is derived from an EMBL/GenBank/DDBJ whole genome shotgun (WGS) entry which is preliminary data.</text>
</comment>
<dbReference type="PROSITE" id="PS51819">
    <property type="entry name" value="VOC"/>
    <property type="match status" value="2"/>
</dbReference>
<sequence length="261" mass="27774">MATTIRPGAPIWIDLSTSDTEAAKKFYGELFGWEFADTGEEFGHYQIISCNGAPVGGAMSSEMGDGTAPTAWGVYLRTNDSATTVQAVKDNGGQVLVDAMPVGDLGTMAIYLDPSGAAIGSWEVDQFGGFELPLTPGTPRWFELMSTDYDKAAPFYQRVFGWELTPMGGTDGEEFRYATFGAGDDAVCGICDAAPFLPAGVPSFWRMYLGVVDTDQAVARINELGGRLVDGPEDTPFGRIATVADPQGAMFQIGQDPTDQG</sequence>
<proteinExistence type="predicted"/>
<evidence type="ECO:0000313" key="3">
    <source>
        <dbReference type="Proteomes" id="UP000216311"/>
    </source>
</evidence>
<dbReference type="OrthoDB" id="9793039at2"/>
<evidence type="ECO:0000313" key="2">
    <source>
        <dbReference type="EMBL" id="OYO25156.1"/>
    </source>
</evidence>
<dbReference type="InterPro" id="IPR037523">
    <property type="entry name" value="VOC_core"/>
</dbReference>
<dbReference type="RefSeq" id="WP_094362364.1">
    <property type="nucleotide sequence ID" value="NZ_NMVQ01000001.1"/>
</dbReference>
<protein>
    <recommendedName>
        <fullName evidence="1">VOC domain-containing protein</fullName>
    </recommendedName>
</protein>
<dbReference type="InterPro" id="IPR029068">
    <property type="entry name" value="Glyas_Bleomycin-R_OHBP_Dase"/>
</dbReference>
<evidence type="ECO:0000259" key="1">
    <source>
        <dbReference type="PROSITE" id="PS51819"/>
    </source>
</evidence>
<dbReference type="EMBL" id="NMVQ01000001">
    <property type="protein sequence ID" value="OYO25156.1"/>
    <property type="molecule type" value="Genomic_DNA"/>
</dbReference>
<feature type="domain" description="VOC" evidence="1">
    <location>
        <begin position="9"/>
        <end position="124"/>
    </location>
</feature>
<dbReference type="Proteomes" id="UP000216311">
    <property type="component" value="Unassembled WGS sequence"/>
</dbReference>
<dbReference type="CDD" id="cd07247">
    <property type="entry name" value="SgaA_N_like"/>
    <property type="match status" value="2"/>
</dbReference>
<feature type="domain" description="VOC" evidence="1">
    <location>
        <begin position="138"/>
        <end position="256"/>
    </location>
</feature>
<dbReference type="PANTHER" id="PTHR33993:SF10">
    <property type="entry name" value="CONSERVED PROTEIN"/>
    <property type="match status" value="1"/>
</dbReference>
<keyword evidence="3" id="KW-1185">Reference proteome</keyword>
<dbReference type="SUPFAM" id="SSF54593">
    <property type="entry name" value="Glyoxalase/Bleomycin resistance protein/Dihydroxybiphenyl dioxygenase"/>
    <property type="match status" value="2"/>
</dbReference>
<dbReference type="Gene3D" id="3.10.180.10">
    <property type="entry name" value="2,3-Dihydroxybiphenyl 1,2-Dioxygenase, domain 1"/>
    <property type="match status" value="2"/>
</dbReference>
<organism evidence="2 3">
    <name type="scientific">Enemella dayhoffiae</name>
    <dbReference type="NCBI Taxonomy" id="2016507"/>
    <lineage>
        <taxon>Bacteria</taxon>
        <taxon>Bacillati</taxon>
        <taxon>Actinomycetota</taxon>
        <taxon>Actinomycetes</taxon>
        <taxon>Propionibacteriales</taxon>
        <taxon>Propionibacteriaceae</taxon>
        <taxon>Enemella</taxon>
    </lineage>
</organism>
<dbReference type="InterPro" id="IPR052164">
    <property type="entry name" value="Anthracycline_SecMetBiosynth"/>
</dbReference>